<keyword evidence="2" id="KW-1185">Reference proteome</keyword>
<accession>A0ABV6PR17</accession>
<dbReference type="InterPro" id="IPR012675">
    <property type="entry name" value="Beta-grasp_dom_sf"/>
</dbReference>
<dbReference type="CDD" id="cd00565">
    <property type="entry name" value="Ubl_ThiS"/>
    <property type="match status" value="1"/>
</dbReference>
<dbReference type="InterPro" id="IPR010035">
    <property type="entry name" value="Thi_S"/>
</dbReference>
<gene>
    <name evidence="1" type="primary">thiS</name>
    <name evidence="1" type="ORF">ACFFGG_03015</name>
</gene>
<sequence length="75" mass="7649">MSPSPSTSTVTLQVDGHARDVAPGTTLAQLVEALGHAPQAVSTAVNAEFVARAARGDRVLRAGDQVLLFQPIVGG</sequence>
<evidence type="ECO:0000313" key="2">
    <source>
        <dbReference type="Proteomes" id="UP001589834"/>
    </source>
</evidence>
<dbReference type="RefSeq" id="WP_293225710.1">
    <property type="nucleotide sequence ID" value="NZ_JBHLTN010000007.1"/>
</dbReference>
<dbReference type="Gene3D" id="3.10.20.30">
    <property type="match status" value="1"/>
</dbReference>
<comment type="caution">
    <text evidence="1">The sequence shown here is derived from an EMBL/GenBank/DDBJ whole genome shotgun (WGS) entry which is preliminary data.</text>
</comment>
<dbReference type="SUPFAM" id="SSF54285">
    <property type="entry name" value="MoaD/ThiS"/>
    <property type="match status" value="1"/>
</dbReference>
<dbReference type="InterPro" id="IPR003749">
    <property type="entry name" value="ThiS/MoaD-like"/>
</dbReference>
<organism evidence="1 2">
    <name type="scientific">Ottowia pentelensis</name>
    <dbReference type="NCBI Taxonomy" id="511108"/>
    <lineage>
        <taxon>Bacteria</taxon>
        <taxon>Pseudomonadati</taxon>
        <taxon>Pseudomonadota</taxon>
        <taxon>Betaproteobacteria</taxon>
        <taxon>Burkholderiales</taxon>
        <taxon>Comamonadaceae</taxon>
        <taxon>Ottowia</taxon>
    </lineage>
</organism>
<evidence type="ECO:0000313" key="1">
    <source>
        <dbReference type="EMBL" id="MFC0591518.1"/>
    </source>
</evidence>
<reference evidence="1 2" key="1">
    <citation type="submission" date="2024-09" db="EMBL/GenBank/DDBJ databases">
        <authorList>
            <person name="Sun Q."/>
            <person name="Mori K."/>
        </authorList>
    </citation>
    <scope>NUCLEOTIDE SEQUENCE [LARGE SCALE GENOMIC DNA]</scope>
    <source>
        <strain evidence="1 2">NCAIM B.02336</strain>
    </source>
</reference>
<dbReference type="Proteomes" id="UP001589834">
    <property type="component" value="Unassembled WGS sequence"/>
</dbReference>
<protein>
    <submittedName>
        <fullName evidence="1">Sulfur carrier protein ThiS</fullName>
    </submittedName>
</protein>
<name>A0ABV6PR17_9BURK</name>
<dbReference type="EMBL" id="JBHLTN010000007">
    <property type="protein sequence ID" value="MFC0591518.1"/>
    <property type="molecule type" value="Genomic_DNA"/>
</dbReference>
<dbReference type="Pfam" id="PF02597">
    <property type="entry name" value="ThiS"/>
    <property type="match status" value="1"/>
</dbReference>
<dbReference type="InterPro" id="IPR016155">
    <property type="entry name" value="Mopterin_synth/thiamin_S_b"/>
</dbReference>
<proteinExistence type="predicted"/>
<dbReference type="NCBIfam" id="TIGR01683">
    <property type="entry name" value="thiS"/>
    <property type="match status" value="1"/>
</dbReference>